<feature type="domain" description="Zn(2)-C6 fungal-type" evidence="5">
    <location>
        <begin position="9"/>
        <end position="39"/>
    </location>
</feature>
<dbReference type="CDD" id="cd12148">
    <property type="entry name" value="fungal_TF_MHR"/>
    <property type="match status" value="1"/>
</dbReference>
<organism evidence="6 7">
    <name type="scientific">Microthyrium microscopicum</name>
    <dbReference type="NCBI Taxonomy" id="703497"/>
    <lineage>
        <taxon>Eukaryota</taxon>
        <taxon>Fungi</taxon>
        <taxon>Dikarya</taxon>
        <taxon>Ascomycota</taxon>
        <taxon>Pezizomycotina</taxon>
        <taxon>Dothideomycetes</taxon>
        <taxon>Dothideomycetes incertae sedis</taxon>
        <taxon>Microthyriales</taxon>
        <taxon>Microthyriaceae</taxon>
        <taxon>Microthyrium</taxon>
    </lineage>
</organism>
<dbReference type="PROSITE" id="PS00463">
    <property type="entry name" value="ZN2_CY6_FUNGAL_1"/>
    <property type="match status" value="1"/>
</dbReference>
<dbReference type="GO" id="GO:0003677">
    <property type="term" value="F:DNA binding"/>
    <property type="evidence" value="ECO:0007669"/>
    <property type="project" value="InterPro"/>
</dbReference>
<dbReference type="SMART" id="SM00066">
    <property type="entry name" value="GAL4"/>
    <property type="match status" value="1"/>
</dbReference>
<dbReference type="PANTHER" id="PTHR31001:SF85">
    <property type="entry name" value="ZN(II)2CYS6 TRANSCRIPTION FACTOR (EUROFUNG)"/>
    <property type="match status" value="1"/>
</dbReference>
<protein>
    <recommendedName>
        <fullName evidence="5">Zn(2)-C6 fungal-type domain-containing protein</fullName>
    </recommendedName>
</protein>
<dbReference type="InterPro" id="IPR007219">
    <property type="entry name" value="XnlR_reg_dom"/>
</dbReference>
<dbReference type="GO" id="GO:0006351">
    <property type="term" value="P:DNA-templated transcription"/>
    <property type="evidence" value="ECO:0007669"/>
    <property type="project" value="InterPro"/>
</dbReference>
<dbReference type="CDD" id="cd00067">
    <property type="entry name" value="GAL4"/>
    <property type="match status" value="1"/>
</dbReference>
<dbReference type="GO" id="GO:0005634">
    <property type="term" value="C:nucleus"/>
    <property type="evidence" value="ECO:0007669"/>
    <property type="project" value="UniProtKB-SubCell"/>
</dbReference>
<dbReference type="Proteomes" id="UP000799302">
    <property type="component" value="Unassembled WGS sequence"/>
</dbReference>
<dbReference type="Pfam" id="PF04082">
    <property type="entry name" value="Fungal_trans"/>
    <property type="match status" value="1"/>
</dbReference>
<dbReference type="InterPro" id="IPR050613">
    <property type="entry name" value="Sec_Metabolite_Reg"/>
</dbReference>
<evidence type="ECO:0000256" key="1">
    <source>
        <dbReference type="ARBA" id="ARBA00004123"/>
    </source>
</evidence>
<dbReference type="Gene3D" id="4.10.240.10">
    <property type="entry name" value="Zn(2)-C6 fungal-type DNA-binding domain"/>
    <property type="match status" value="1"/>
</dbReference>
<name>A0A6A6UEW5_9PEZI</name>
<keyword evidence="7" id="KW-1185">Reference proteome</keyword>
<evidence type="ECO:0000313" key="6">
    <source>
        <dbReference type="EMBL" id="KAF2670825.1"/>
    </source>
</evidence>
<gene>
    <name evidence="6" type="ORF">BT63DRAFT_202494</name>
</gene>
<evidence type="ECO:0000256" key="3">
    <source>
        <dbReference type="ARBA" id="ARBA00023242"/>
    </source>
</evidence>
<dbReference type="GO" id="GO:0008270">
    <property type="term" value="F:zinc ion binding"/>
    <property type="evidence" value="ECO:0007669"/>
    <property type="project" value="InterPro"/>
</dbReference>
<dbReference type="PANTHER" id="PTHR31001">
    <property type="entry name" value="UNCHARACTERIZED TRANSCRIPTIONAL REGULATORY PROTEIN"/>
    <property type="match status" value="1"/>
</dbReference>
<evidence type="ECO:0000256" key="2">
    <source>
        <dbReference type="ARBA" id="ARBA00022723"/>
    </source>
</evidence>
<dbReference type="SUPFAM" id="SSF57701">
    <property type="entry name" value="Zn2/Cys6 DNA-binding domain"/>
    <property type="match status" value="1"/>
</dbReference>
<keyword evidence="2" id="KW-0479">Metal-binding</keyword>
<comment type="subcellular location">
    <subcellularLocation>
        <location evidence="1">Nucleus</location>
    </subcellularLocation>
</comment>
<dbReference type="OrthoDB" id="2269373at2759"/>
<dbReference type="Pfam" id="PF00172">
    <property type="entry name" value="Zn_clus"/>
    <property type="match status" value="1"/>
</dbReference>
<dbReference type="AlphaFoldDB" id="A0A6A6UEW5"/>
<dbReference type="EMBL" id="MU004233">
    <property type="protein sequence ID" value="KAF2670825.1"/>
    <property type="molecule type" value="Genomic_DNA"/>
</dbReference>
<evidence type="ECO:0000256" key="4">
    <source>
        <dbReference type="SAM" id="MobiDB-lite"/>
    </source>
</evidence>
<keyword evidence="3" id="KW-0539">Nucleus</keyword>
<feature type="compositionally biased region" description="Polar residues" evidence="4">
    <location>
        <begin position="81"/>
        <end position="91"/>
    </location>
</feature>
<sequence>MHQSKKLVSCMPCAKRKVRCDRLQPCSHCKRRKQETCKYPDSEGVKDQRIRDQAVRIKKLEEYVRHLGGGPNDLDARAPLDTTQAGTSPALESNPGGVFVTTERGPALVRRTQLPSQTTSKIVENDDDVSYIETPMWHSWRGHDDDKNLDRRDALSSKTHYQRTILDPIQQAELDDSFASLSTDEHIHILWPVFLKNAHPLIKIFFDWEIESVIQKTQKQSSSLSMSEQSLLFGISLIAVLTLSCEQCRDMLSEEKPRLQTQLQQCLERSLLLSRYAETTDRYVLQAFMFYLLAIRNRARPAAIYSLLGIACRIAERMGLHRDGTVFGLFPVRTEERRRMWWQLQYMDIAIARLVGNVSLTVFASSWDTKIPSNLEDSDLSSDMVAMPAERKGLTDMSPCLWRYSIIQMNREAPAKDGFEKLTWPLSPQVPLEEKEAKINSIEKMLAERFLQHCEPINPLHVHIQIGIRQFVLAARSSARQPSLSNAKISEMTIERRNEMLEICSKSLEYFVMSQTTPSLLGFRWSNDVHFQVACFVYVVLEAHQRSHEETVADLWDIIGRVYEVHPDLLTAVDQPEVRFIARITIAAWRNNDFRLHRTQKTVNSPLIDGTPDWIRKLYLNFDMPLPDEVEQPLINDIAQQLPIGFDFDMVDWSAWESLL</sequence>
<dbReference type="GO" id="GO:0000981">
    <property type="term" value="F:DNA-binding transcription factor activity, RNA polymerase II-specific"/>
    <property type="evidence" value="ECO:0007669"/>
    <property type="project" value="InterPro"/>
</dbReference>
<proteinExistence type="predicted"/>
<dbReference type="PROSITE" id="PS50048">
    <property type="entry name" value="ZN2_CY6_FUNGAL_2"/>
    <property type="match status" value="1"/>
</dbReference>
<dbReference type="InterPro" id="IPR001138">
    <property type="entry name" value="Zn2Cys6_DnaBD"/>
</dbReference>
<feature type="region of interest" description="Disordered" evidence="4">
    <location>
        <begin position="68"/>
        <end position="99"/>
    </location>
</feature>
<reference evidence="6" key="1">
    <citation type="journal article" date="2020" name="Stud. Mycol.">
        <title>101 Dothideomycetes genomes: a test case for predicting lifestyles and emergence of pathogens.</title>
        <authorList>
            <person name="Haridas S."/>
            <person name="Albert R."/>
            <person name="Binder M."/>
            <person name="Bloem J."/>
            <person name="Labutti K."/>
            <person name="Salamov A."/>
            <person name="Andreopoulos B."/>
            <person name="Baker S."/>
            <person name="Barry K."/>
            <person name="Bills G."/>
            <person name="Bluhm B."/>
            <person name="Cannon C."/>
            <person name="Castanera R."/>
            <person name="Culley D."/>
            <person name="Daum C."/>
            <person name="Ezra D."/>
            <person name="Gonzalez J."/>
            <person name="Henrissat B."/>
            <person name="Kuo A."/>
            <person name="Liang C."/>
            <person name="Lipzen A."/>
            <person name="Lutzoni F."/>
            <person name="Magnuson J."/>
            <person name="Mondo S."/>
            <person name="Nolan M."/>
            <person name="Ohm R."/>
            <person name="Pangilinan J."/>
            <person name="Park H.-J."/>
            <person name="Ramirez L."/>
            <person name="Alfaro M."/>
            <person name="Sun H."/>
            <person name="Tritt A."/>
            <person name="Yoshinaga Y."/>
            <person name="Zwiers L.-H."/>
            <person name="Turgeon B."/>
            <person name="Goodwin S."/>
            <person name="Spatafora J."/>
            <person name="Crous P."/>
            <person name="Grigoriev I."/>
        </authorList>
    </citation>
    <scope>NUCLEOTIDE SEQUENCE</scope>
    <source>
        <strain evidence="6">CBS 115976</strain>
    </source>
</reference>
<dbReference type="InterPro" id="IPR036864">
    <property type="entry name" value="Zn2-C6_fun-type_DNA-bd_sf"/>
</dbReference>
<accession>A0A6A6UEW5</accession>
<evidence type="ECO:0000313" key="7">
    <source>
        <dbReference type="Proteomes" id="UP000799302"/>
    </source>
</evidence>
<evidence type="ECO:0000259" key="5">
    <source>
        <dbReference type="PROSITE" id="PS50048"/>
    </source>
</evidence>
<dbReference type="SMART" id="SM00906">
    <property type="entry name" value="Fungal_trans"/>
    <property type="match status" value="1"/>
</dbReference>